<evidence type="ECO:0000256" key="1">
    <source>
        <dbReference type="SAM" id="MobiDB-lite"/>
    </source>
</evidence>
<protein>
    <submittedName>
        <fullName evidence="2">Uncharacterized protein</fullName>
    </submittedName>
</protein>
<dbReference type="OrthoDB" id="2190171at2759"/>
<proteinExistence type="predicted"/>
<dbReference type="AlphaFoldDB" id="A0A086J2P5"/>
<dbReference type="Proteomes" id="UP000054524">
    <property type="component" value="Unassembled WGS sequence"/>
</dbReference>
<dbReference type="GeneID" id="77676509"/>
<name>A0A086J2P5_NEMA1</name>
<feature type="region of interest" description="Disordered" evidence="1">
    <location>
        <begin position="20"/>
        <end position="49"/>
    </location>
</feature>
<feature type="compositionally biased region" description="Polar residues" evidence="1">
    <location>
        <begin position="21"/>
        <end position="40"/>
    </location>
</feature>
<sequence>MLLKKLKKIKQKVLKQKQKITVNSQITKSQPDLPENNQNHEGVDSQPLPGIKYLQMRQMASEKKYFDSADHFLNLYKTGQDLLQSEPKVMENEGEAVESVQGPLETAYSEIIDEMKPKESV</sequence>
<reference evidence="2 3" key="1">
    <citation type="journal article" date="2014" name="Genome Announc.">
        <title>Genome Sequence of the Microsporidian Species Nematocida sp1 Strain ERTm6 (ATCC PRA-372).</title>
        <authorList>
            <person name="Bakowski M.A."/>
            <person name="Priest M."/>
            <person name="Young S."/>
            <person name="Cuomo C.A."/>
            <person name="Troemel E.R."/>
        </authorList>
    </citation>
    <scope>NUCLEOTIDE SEQUENCE [LARGE SCALE GENOMIC DNA]</scope>
    <source>
        <strain evidence="2 3">ERTm6</strain>
    </source>
</reference>
<comment type="caution">
    <text evidence="2">The sequence shown here is derived from an EMBL/GenBank/DDBJ whole genome shotgun (WGS) entry which is preliminary data.</text>
</comment>
<dbReference type="RefSeq" id="XP_052904968.1">
    <property type="nucleotide sequence ID" value="XM_053049163.1"/>
</dbReference>
<organism evidence="2 3">
    <name type="scientific">Nematocida ausubeli (strain ATCC PRA-371 / ERTm2)</name>
    <name type="common">Nematode killer fungus</name>
    <dbReference type="NCBI Taxonomy" id="1913371"/>
    <lineage>
        <taxon>Eukaryota</taxon>
        <taxon>Fungi</taxon>
        <taxon>Fungi incertae sedis</taxon>
        <taxon>Microsporidia</taxon>
        <taxon>Nematocida</taxon>
    </lineage>
</organism>
<accession>A0A086J2P5</accession>
<dbReference type="HOGENOM" id="CLU_2038679_0_0_1"/>
<keyword evidence="3" id="KW-1185">Reference proteome</keyword>
<evidence type="ECO:0000313" key="2">
    <source>
        <dbReference type="EMBL" id="KFG26413.1"/>
    </source>
</evidence>
<gene>
    <name evidence="2" type="ORF">NESG_01536</name>
</gene>
<evidence type="ECO:0000313" key="3">
    <source>
        <dbReference type="Proteomes" id="UP000054524"/>
    </source>
</evidence>
<dbReference type="EMBL" id="AKIJ01000003">
    <property type="protein sequence ID" value="KFG26413.1"/>
    <property type="molecule type" value="Genomic_DNA"/>
</dbReference>